<proteinExistence type="predicted"/>
<sequence>MKCLVGRYVTSHGFKEEKTYIRLMVGSALGLAVIQAGFVVYAVQRRYIGVLGATPAAVSKAELLDTAGTIGIVRLNELPILMPRSTTGLIPV</sequence>
<accession>A0ABR3JMJ2</accession>
<dbReference type="EMBL" id="JASNQZ010000006">
    <property type="protein sequence ID" value="KAL0957035.1"/>
    <property type="molecule type" value="Genomic_DNA"/>
</dbReference>
<reference evidence="3" key="1">
    <citation type="submission" date="2024-06" db="EMBL/GenBank/DDBJ databases">
        <title>Multi-omics analyses provide insights into the biosynthesis of the anticancer antibiotic pleurotin in Hohenbuehelia grisea.</title>
        <authorList>
            <person name="Weaver J.A."/>
            <person name="Alberti F."/>
        </authorList>
    </citation>
    <scope>NUCLEOTIDE SEQUENCE [LARGE SCALE GENOMIC DNA]</scope>
    <source>
        <strain evidence="3">T-177</strain>
    </source>
</reference>
<evidence type="ECO:0000313" key="2">
    <source>
        <dbReference type="EMBL" id="KAL0957035.1"/>
    </source>
</evidence>
<evidence type="ECO:0000256" key="1">
    <source>
        <dbReference type="SAM" id="Phobius"/>
    </source>
</evidence>
<protein>
    <submittedName>
        <fullName evidence="2">Uncharacterized protein</fullName>
    </submittedName>
</protein>
<keyword evidence="3" id="KW-1185">Reference proteome</keyword>
<organism evidence="2 3">
    <name type="scientific">Hohenbuehelia grisea</name>
    <dbReference type="NCBI Taxonomy" id="104357"/>
    <lineage>
        <taxon>Eukaryota</taxon>
        <taxon>Fungi</taxon>
        <taxon>Dikarya</taxon>
        <taxon>Basidiomycota</taxon>
        <taxon>Agaricomycotina</taxon>
        <taxon>Agaricomycetes</taxon>
        <taxon>Agaricomycetidae</taxon>
        <taxon>Agaricales</taxon>
        <taxon>Pleurotineae</taxon>
        <taxon>Pleurotaceae</taxon>
        <taxon>Hohenbuehelia</taxon>
    </lineage>
</organism>
<gene>
    <name evidence="2" type="ORF">HGRIS_003135</name>
</gene>
<keyword evidence="1" id="KW-0812">Transmembrane</keyword>
<evidence type="ECO:0000313" key="3">
    <source>
        <dbReference type="Proteomes" id="UP001556367"/>
    </source>
</evidence>
<dbReference type="Proteomes" id="UP001556367">
    <property type="component" value="Unassembled WGS sequence"/>
</dbReference>
<keyword evidence="1" id="KW-0472">Membrane</keyword>
<comment type="caution">
    <text evidence="2">The sequence shown here is derived from an EMBL/GenBank/DDBJ whole genome shotgun (WGS) entry which is preliminary data.</text>
</comment>
<name>A0ABR3JMJ2_9AGAR</name>
<keyword evidence="1" id="KW-1133">Transmembrane helix</keyword>
<feature type="transmembrane region" description="Helical" evidence="1">
    <location>
        <begin position="20"/>
        <end position="43"/>
    </location>
</feature>